<dbReference type="GO" id="GO:0004016">
    <property type="term" value="F:adenylate cyclase activity"/>
    <property type="evidence" value="ECO:0007669"/>
    <property type="project" value="UniProtKB-ARBA"/>
</dbReference>
<keyword evidence="1" id="KW-0472">Membrane</keyword>
<keyword evidence="1" id="KW-0812">Transmembrane</keyword>
<feature type="transmembrane region" description="Helical" evidence="1">
    <location>
        <begin position="403"/>
        <end position="422"/>
    </location>
</feature>
<proteinExistence type="predicted"/>
<dbReference type="Pfam" id="PF00211">
    <property type="entry name" value="Guanylate_cyc"/>
    <property type="match status" value="1"/>
</dbReference>
<evidence type="ECO:0000259" key="2">
    <source>
        <dbReference type="PROSITE" id="PS50125"/>
    </source>
</evidence>
<dbReference type="GO" id="GO:0035556">
    <property type="term" value="P:intracellular signal transduction"/>
    <property type="evidence" value="ECO:0007669"/>
    <property type="project" value="InterPro"/>
</dbReference>
<dbReference type="PROSITE" id="PS50125">
    <property type="entry name" value="GUANYLATE_CYCLASE_2"/>
    <property type="match status" value="1"/>
</dbReference>
<dbReference type="Gene3D" id="3.30.70.1230">
    <property type="entry name" value="Nucleotide cyclase"/>
    <property type="match status" value="1"/>
</dbReference>
<organism evidence="3 4">
    <name type="scientific">Candidatus Methylophosphatis roskildensis</name>
    <dbReference type="NCBI Taxonomy" id="2899263"/>
    <lineage>
        <taxon>Bacteria</taxon>
        <taxon>Pseudomonadati</taxon>
        <taxon>Pseudomonadota</taxon>
        <taxon>Betaproteobacteria</taxon>
        <taxon>Nitrosomonadales</taxon>
        <taxon>Sterolibacteriaceae</taxon>
        <taxon>Candidatus Methylophosphatis</taxon>
    </lineage>
</organism>
<evidence type="ECO:0000256" key="1">
    <source>
        <dbReference type="SAM" id="Phobius"/>
    </source>
</evidence>
<protein>
    <submittedName>
        <fullName evidence="3">Adenylate/guanylate cyclase domain-containing protein</fullName>
    </submittedName>
</protein>
<dbReference type="SMART" id="SM01080">
    <property type="entry name" value="CHASE2"/>
    <property type="match status" value="1"/>
</dbReference>
<dbReference type="Proteomes" id="UP000807785">
    <property type="component" value="Unassembled WGS sequence"/>
</dbReference>
<comment type="caution">
    <text evidence="3">The sequence shown here is derived from an EMBL/GenBank/DDBJ whole genome shotgun (WGS) entry which is preliminary data.</text>
</comment>
<dbReference type="EMBL" id="JADJEV010000005">
    <property type="protein sequence ID" value="MBK6975136.1"/>
    <property type="molecule type" value="Genomic_DNA"/>
</dbReference>
<gene>
    <name evidence="3" type="ORF">IPH26_20095</name>
</gene>
<dbReference type="Pfam" id="PF05226">
    <property type="entry name" value="CHASE2"/>
    <property type="match status" value="1"/>
</dbReference>
<dbReference type="InterPro" id="IPR001054">
    <property type="entry name" value="A/G_cyclase"/>
</dbReference>
<evidence type="ECO:0000313" key="3">
    <source>
        <dbReference type="EMBL" id="MBK6975136.1"/>
    </source>
</evidence>
<dbReference type="InterPro" id="IPR029787">
    <property type="entry name" value="Nucleotide_cyclase"/>
</dbReference>
<sequence length="747" mass="82219">MKRFRVGSRAQQLLTFALAAIVLLLLLAHVTGLSELRFVRQADAILYDIKARLFAPLTGDERIVIVDVDDRSLAELGRWPWRRDLMAEIVDKLFRQYDVRALGFDMVFAESDQGAALTVLDELERGTSANNPAVVEEIGRLRPQLDRDGRLAKAIQGRPVALGYFFSQEPNGSQSGRLPRPAMKVTEFPGRFVARSSYGANLPRIQEAAAAVGHFNVDVDPDGVSRRVPLLLAYGDGLYESLALAMLRLIDGSDVVELERSRSGWLAGLKHRRVEALRIPSAERVRRIPVDDQSNALIPYRGPPGTFRYVSIADVVKDRAAGDALRGKIALIGTSAGGLLDLRVTPVSNTFIGVEMHASLLSGMLDGNIRRQPSWIPAYEVALLAVVGALVRRTLPRLNPLRAVFNALGMAALLILGNFAAWRLGYSLPVAASLFLVSALLVLQMFWGYTVEARSKRQFTRLFGQYVPPELVAEMSRNPEHYSMEGQNCELTVLFCDLRGFTSIAERLEPRQVTQLLGEFLTAMTAVIGRHRGTVDKYIGDAVMAFWGAPVANPDHAKAAVETALEMQREMIRLSESLAVRGFPVLEMGVGINSGQVTVGDFGSSVRKAYTAIGDAVNLASRLQGLTRRYGVGIVVGEATRLAVPGFAWRELDRVRVKGKGAAVTIYEPLGLESELDAGQKTRLLAWQDTLEHFRARRWSAAESGLRNLAQREPGRPLYALYLERIAQLRAAPPAADWDGVVAFEFK</sequence>
<feature type="domain" description="Guanylate cyclase" evidence="2">
    <location>
        <begin position="492"/>
        <end position="624"/>
    </location>
</feature>
<dbReference type="GO" id="GO:0006171">
    <property type="term" value="P:cAMP biosynthetic process"/>
    <property type="evidence" value="ECO:0007669"/>
    <property type="project" value="TreeGrafter"/>
</dbReference>
<dbReference type="SMART" id="SM00044">
    <property type="entry name" value="CYCc"/>
    <property type="match status" value="1"/>
</dbReference>
<keyword evidence="1" id="KW-1133">Transmembrane helix</keyword>
<feature type="transmembrane region" description="Helical" evidence="1">
    <location>
        <begin position="428"/>
        <end position="451"/>
    </location>
</feature>
<evidence type="ECO:0000313" key="4">
    <source>
        <dbReference type="Proteomes" id="UP000807785"/>
    </source>
</evidence>
<accession>A0A9D7E277</accession>
<dbReference type="InterPro" id="IPR007890">
    <property type="entry name" value="CHASE2"/>
</dbReference>
<dbReference type="CDD" id="cd07302">
    <property type="entry name" value="CHD"/>
    <property type="match status" value="1"/>
</dbReference>
<reference evidence="3" key="1">
    <citation type="submission" date="2020-10" db="EMBL/GenBank/DDBJ databases">
        <title>Connecting structure to function with the recovery of over 1000 high-quality activated sludge metagenome-assembled genomes encoding full-length rRNA genes using long-read sequencing.</title>
        <authorList>
            <person name="Singleton C.M."/>
            <person name="Petriglieri F."/>
            <person name="Kristensen J.M."/>
            <person name="Kirkegaard R.H."/>
            <person name="Michaelsen T.Y."/>
            <person name="Andersen M.H."/>
            <person name="Karst S.M."/>
            <person name="Dueholm M.S."/>
            <person name="Nielsen P.H."/>
            <person name="Albertsen M."/>
        </authorList>
    </citation>
    <scope>NUCLEOTIDE SEQUENCE</scope>
    <source>
        <strain evidence="3">Bjer_18-Q3-R1-45_BAT3C.347</strain>
    </source>
</reference>
<dbReference type="PANTHER" id="PTHR43081">
    <property type="entry name" value="ADENYLATE CYCLASE, TERMINAL-DIFFERENTIATION SPECIFIC-RELATED"/>
    <property type="match status" value="1"/>
</dbReference>
<name>A0A9D7E277_9PROT</name>
<dbReference type="SUPFAM" id="SSF55073">
    <property type="entry name" value="Nucleotide cyclase"/>
    <property type="match status" value="1"/>
</dbReference>
<feature type="transmembrane region" description="Helical" evidence="1">
    <location>
        <begin position="374"/>
        <end position="391"/>
    </location>
</feature>
<dbReference type="PANTHER" id="PTHR43081:SF1">
    <property type="entry name" value="ADENYLATE CYCLASE, TERMINAL-DIFFERENTIATION SPECIFIC"/>
    <property type="match status" value="1"/>
</dbReference>
<dbReference type="AlphaFoldDB" id="A0A9D7E277"/>
<dbReference type="InterPro" id="IPR050697">
    <property type="entry name" value="Adenylyl/Guanylyl_Cyclase_3/4"/>
</dbReference>